<evidence type="ECO:0000256" key="4">
    <source>
        <dbReference type="ARBA" id="ARBA00023172"/>
    </source>
</evidence>
<evidence type="ECO:0000259" key="5">
    <source>
        <dbReference type="PROSITE" id="PS51898"/>
    </source>
</evidence>
<dbReference type="KEGG" id="ahu:A6A40_02280"/>
<dbReference type="Proteomes" id="UP000077405">
    <property type="component" value="Chromosome"/>
</dbReference>
<proteinExistence type="inferred from homology"/>
<feature type="domain" description="Tyr recombinase" evidence="5">
    <location>
        <begin position="201"/>
        <end position="383"/>
    </location>
</feature>
<evidence type="ECO:0000256" key="3">
    <source>
        <dbReference type="ARBA" id="ARBA00023125"/>
    </source>
</evidence>
<dbReference type="GO" id="GO:0003677">
    <property type="term" value="F:DNA binding"/>
    <property type="evidence" value="ECO:0007669"/>
    <property type="project" value="UniProtKB-KW"/>
</dbReference>
<dbReference type="EMBL" id="CP015285">
    <property type="protein sequence ID" value="ANC90821.1"/>
    <property type="molecule type" value="Genomic_DNA"/>
</dbReference>
<keyword evidence="7" id="KW-1185">Reference proteome</keyword>
<dbReference type="AlphaFoldDB" id="A0A168Y0U0"/>
<reference evidence="6 7" key="1">
    <citation type="journal article" date="2013" name="Int. J. Syst. Evol. Microbiol.">
        <title>Azospirillum humicireducens sp. nov., a nitrogen-fixing bacterium isolated from a microbial fuel cell.</title>
        <authorList>
            <person name="Zhou S."/>
            <person name="Han L."/>
            <person name="Wang Y."/>
            <person name="Yang G."/>
            <person name="Zhuang L."/>
            <person name="Hu P."/>
        </authorList>
    </citation>
    <scope>NUCLEOTIDE SEQUENCE [LARGE SCALE GENOMIC DNA]</scope>
    <source>
        <strain evidence="6 7">SgZ-5</strain>
    </source>
</reference>
<dbReference type="GO" id="GO:0015074">
    <property type="term" value="P:DNA integration"/>
    <property type="evidence" value="ECO:0007669"/>
    <property type="project" value="UniProtKB-KW"/>
</dbReference>
<dbReference type="InterPro" id="IPR038488">
    <property type="entry name" value="Integrase_DNA-bd_sf"/>
</dbReference>
<dbReference type="InterPro" id="IPR025166">
    <property type="entry name" value="Integrase_DNA_bind_dom"/>
</dbReference>
<dbReference type="RefSeq" id="WP_063633923.1">
    <property type="nucleotide sequence ID" value="NZ_CP015285.1"/>
</dbReference>
<dbReference type="OrthoDB" id="6388170at2"/>
<keyword evidence="4" id="KW-0233">DNA recombination</keyword>
<accession>A0A168Y0U0</accession>
<evidence type="ECO:0000313" key="7">
    <source>
        <dbReference type="Proteomes" id="UP000077405"/>
    </source>
</evidence>
<dbReference type="PROSITE" id="PS51898">
    <property type="entry name" value="TYR_RECOMBINASE"/>
    <property type="match status" value="1"/>
</dbReference>
<dbReference type="InterPro" id="IPR004107">
    <property type="entry name" value="Integrase_SAM-like_N"/>
</dbReference>
<name>A0A168Y0U0_9PROT</name>
<dbReference type="GO" id="GO:0006310">
    <property type="term" value="P:DNA recombination"/>
    <property type="evidence" value="ECO:0007669"/>
    <property type="project" value="UniProtKB-KW"/>
</dbReference>
<keyword evidence="3" id="KW-0238">DNA-binding</keyword>
<evidence type="ECO:0000313" key="6">
    <source>
        <dbReference type="EMBL" id="ANC90821.1"/>
    </source>
</evidence>
<evidence type="ECO:0000256" key="1">
    <source>
        <dbReference type="ARBA" id="ARBA00008857"/>
    </source>
</evidence>
<dbReference type="PANTHER" id="PTHR30629:SF2">
    <property type="entry name" value="PROPHAGE INTEGRASE INTS-RELATED"/>
    <property type="match status" value="1"/>
</dbReference>
<dbReference type="Gene3D" id="1.10.443.10">
    <property type="entry name" value="Intergrase catalytic core"/>
    <property type="match status" value="1"/>
</dbReference>
<dbReference type="InterPro" id="IPR002104">
    <property type="entry name" value="Integrase_catalytic"/>
</dbReference>
<protein>
    <submittedName>
        <fullName evidence="6">DUF4102 domain-containing protein</fullName>
    </submittedName>
</protein>
<dbReference type="Pfam" id="PF14659">
    <property type="entry name" value="Phage_int_SAM_3"/>
    <property type="match status" value="1"/>
</dbReference>
<dbReference type="InterPro" id="IPR050808">
    <property type="entry name" value="Phage_Integrase"/>
</dbReference>
<dbReference type="InterPro" id="IPR011010">
    <property type="entry name" value="DNA_brk_join_enz"/>
</dbReference>
<dbReference type="Gene3D" id="3.30.160.390">
    <property type="entry name" value="Integrase, DNA-binding domain"/>
    <property type="match status" value="1"/>
</dbReference>
<dbReference type="STRING" id="1226968.A6A40_02280"/>
<comment type="similarity">
    <text evidence="1">Belongs to the 'phage' integrase family.</text>
</comment>
<gene>
    <name evidence="6" type="ORF">A6A40_02280</name>
</gene>
<dbReference type="InterPro" id="IPR013762">
    <property type="entry name" value="Integrase-like_cat_sf"/>
</dbReference>
<dbReference type="PANTHER" id="PTHR30629">
    <property type="entry name" value="PROPHAGE INTEGRASE"/>
    <property type="match status" value="1"/>
</dbReference>
<dbReference type="SUPFAM" id="SSF56349">
    <property type="entry name" value="DNA breaking-rejoining enzymes"/>
    <property type="match status" value="1"/>
</dbReference>
<dbReference type="InterPro" id="IPR010998">
    <property type="entry name" value="Integrase_recombinase_N"/>
</dbReference>
<keyword evidence="2" id="KW-0229">DNA integration</keyword>
<organism evidence="6 7">
    <name type="scientific">Azospirillum humicireducens</name>
    <dbReference type="NCBI Taxonomy" id="1226968"/>
    <lineage>
        <taxon>Bacteria</taxon>
        <taxon>Pseudomonadati</taxon>
        <taxon>Pseudomonadota</taxon>
        <taxon>Alphaproteobacteria</taxon>
        <taxon>Rhodospirillales</taxon>
        <taxon>Azospirillaceae</taxon>
        <taxon>Azospirillum</taxon>
    </lineage>
</organism>
<dbReference type="Pfam" id="PF00589">
    <property type="entry name" value="Phage_integrase"/>
    <property type="match status" value="1"/>
</dbReference>
<sequence>MAPPVRRKIRLTDAAVKKLPIGRSWDTEIGGFGVKVYASGKAQYILRYRGQQKQQREFRLGQVGVIGADEARSKAKILVGKIVEGSDPAWDRKVGLASARTFNEVIDRYLDWADGHHKETSLAEVRRYCRLHIRPRFGEFPVTSMSRGMVQQAYDKMRQGPHFRAKMIAWARSIWTWGEKRELVGDARNPFVIDVGVSKPRRSRVLTAEEYERLWAAIEKHRYRGAIKNVSLWAIEFMMLSPLRKTEVFRLRWENVDINRSIIRVVQHKTDQKDGVLEVHISAPLKRLLKRMPRSCEWLFPTPDSATGHIMSLDRAWSQIRKDAGLLNDDRVTLHDLRRSWNSVGATLGYGPSVMGKVIGNSARVNERHYWHLQEAQRREVTGNVAEAIAGFASGNLRANRETGSLEDRPPEPS</sequence>
<dbReference type="Pfam" id="PF13356">
    <property type="entry name" value="Arm-DNA-bind_3"/>
    <property type="match status" value="1"/>
</dbReference>
<evidence type="ECO:0000256" key="2">
    <source>
        <dbReference type="ARBA" id="ARBA00022908"/>
    </source>
</evidence>
<dbReference type="Gene3D" id="1.10.150.130">
    <property type="match status" value="1"/>
</dbReference>